<sequence length="46" mass="5246">MKLRSLPNVAFGDPKIGMVKRLKREELEHKILFVKSSQIGSISLHN</sequence>
<protein>
    <submittedName>
        <fullName evidence="1">Uncharacterized protein</fullName>
    </submittedName>
</protein>
<gene>
    <name evidence="1" type="ORF">CWATWH0005_5590</name>
</gene>
<evidence type="ECO:0000313" key="1">
    <source>
        <dbReference type="EMBL" id="CCQ57983.1"/>
    </source>
</evidence>
<organism evidence="1 2">
    <name type="scientific">Crocosphaera watsonii WH 0005</name>
    <dbReference type="NCBI Taxonomy" id="423472"/>
    <lineage>
        <taxon>Bacteria</taxon>
        <taxon>Bacillati</taxon>
        <taxon>Cyanobacteriota</taxon>
        <taxon>Cyanophyceae</taxon>
        <taxon>Oscillatoriophycideae</taxon>
        <taxon>Chroococcales</taxon>
        <taxon>Aphanothecaceae</taxon>
        <taxon>Crocosphaera</taxon>
    </lineage>
</organism>
<reference evidence="1 2" key="2">
    <citation type="submission" date="2013-09" db="EMBL/GenBank/DDBJ databases">
        <title>Whole genome comparison of six Crocosphaera watsonii strains with differing phenotypes.</title>
        <authorList>
            <person name="Bench S.R."/>
            <person name="Heller P."/>
            <person name="Frank I."/>
            <person name="Arciniega M."/>
            <person name="Shilova I.N."/>
            <person name="Zehr J.P."/>
        </authorList>
    </citation>
    <scope>NUCLEOTIDE SEQUENCE [LARGE SCALE GENOMIC DNA]</scope>
    <source>
        <strain evidence="1 2">WH 0005</strain>
    </source>
</reference>
<name>T2IY97_CROWT</name>
<dbReference type="AlphaFoldDB" id="T2IY97"/>
<dbReference type="EMBL" id="CAQL01000937">
    <property type="protein sequence ID" value="CCQ57983.1"/>
    <property type="molecule type" value="Genomic_DNA"/>
</dbReference>
<evidence type="ECO:0000313" key="2">
    <source>
        <dbReference type="Proteomes" id="UP000017981"/>
    </source>
</evidence>
<dbReference type="Proteomes" id="UP000017981">
    <property type="component" value="Unassembled WGS sequence"/>
</dbReference>
<comment type="caution">
    <text evidence="1">The sequence shown here is derived from an EMBL/GenBank/DDBJ whole genome shotgun (WGS) entry which is preliminary data.</text>
</comment>
<reference evidence="1 2" key="1">
    <citation type="submission" date="2013-01" db="EMBL/GenBank/DDBJ databases">
        <authorList>
            <person name="Bench S."/>
        </authorList>
    </citation>
    <scope>NUCLEOTIDE SEQUENCE [LARGE SCALE GENOMIC DNA]</scope>
    <source>
        <strain evidence="1 2">WH 0005</strain>
    </source>
</reference>
<proteinExistence type="predicted"/>
<accession>T2IY97</accession>